<comment type="catalytic activity">
    <reaction evidence="3">
        <text>L-glutamine + H2O = L-glutamate + NH4(+)</text>
        <dbReference type="Rhea" id="RHEA:15889"/>
        <dbReference type="ChEBI" id="CHEBI:15377"/>
        <dbReference type="ChEBI" id="CHEBI:28938"/>
        <dbReference type="ChEBI" id="CHEBI:29985"/>
        <dbReference type="ChEBI" id="CHEBI:58359"/>
        <dbReference type="EC" id="3.5.1.2"/>
    </reaction>
</comment>
<keyword evidence="3" id="KW-0368">Histidine biosynthesis</keyword>
<protein>
    <recommendedName>
        <fullName evidence="3">Imidazole glycerol phosphate synthase subunit HisH</fullName>
        <ecNumber evidence="3">4.3.2.10</ecNumber>
    </recommendedName>
    <alternativeName>
        <fullName evidence="3">IGP synthase glutaminase subunit</fullName>
        <ecNumber evidence="3">3.5.1.2</ecNumber>
    </alternativeName>
    <alternativeName>
        <fullName evidence="3">IGP synthase subunit HisH</fullName>
    </alternativeName>
    <alternativeName>
        <fullName evidence="3">ImGP synthase subunit HisH</fullName>
        <shortName evidence="3">IGPS subunit HisH</shortName>
    </alternativeName>
</protein>
<evidence type="ECO:0000313" key="5">
    <source>
        <dbReference type="EMBL" id="MBW0143983.1"/>
    </source>
</evidence>
<dbReference type="InterPro" id="IPR010139">
    <property type="entry name" value="Imidazole-glycPsynth_HisH"/>
</dbReference>
<dbReference type="EC" id="4.3.2.10" evidence="3"/>
<keyword evidence="3" id="KW-0378">Hydrolase</keyword>
<reference evidence="5 6" key="1">
    <citation type="submission" date="2021-07" db="EMBL/GenBank/DDBJ databases">
        <title>The draft genome sequence of Sphingomicrobium sp. B8.</title>
        <authorList>
            <person name="Mu L."/>
        </authorList>
    </citation>
    <scope>NUCLEOTIDE SEQUENCE [LARGE SCALE GENOMIC DNA]</scope>
    <source>
        <strain evidence="5 6">B8</strain>
    </source>
</reference>
<comment type="function">
    <text evidence="3">IGPS catalyzes the conversion of PRFAR and glutamine to IGP, AICAR and glutamate. The HisH subunit catalyzes the hydrolysis of glutamine to glutamate and ammonia as part of the synthesis of IGP and AICAR. The resulting ammonia molecule is channeled to the active site of HisF.</text>
</comment>
<feature type="active site" description="Nucleophile" evidence="3">
    <location>
        <position position="76"/>
    </location>
</feature>
<keyword evidence="2 3" id="KW-0315">Glutamine amidotransferase</keyword>
<comment type="pathway">
    <text evidence="3">Amino-acid biosynthesis; L-histidine biosynthesis; L-histidine from 5-phospho-alpha-D-ribose 1-diphosphate: step 5/9.</text>
</comment>
<gene>
    <name evidence="3 5" type="primary">hisH</name>
    <name evidence="5" type="ORF">KTQ36_01575</name>
</gene>
<dbReference type="EMBL" id="JAHVAH010000001">
    <property type="protein sequence ID" value="MBW0143983.1"/>
    <property type="molecule type" value="Genomic_DNA"/>
</dbReference>
<feature type="domain" description="Glutamine amidotransferase" evidence="4">
    <location>
        <begin position="4"/>
        <end position="189"/>
    </location>
</feature>
<evidence type="ECO:0000256" key="2">
    <source>
        <dbReference type="ARBA" id="ARBA00022962"/>
    </source>
</evidence>
<dbReference type="NCBIfam" id="TIGR01855">
    <property type="entry name" value="IMP_synth_hisH"/>
    <property type="match status" value="1"/>
</dbReference>
<feature type="active site" evidence="3">
    <location>
        <position position="174"/>
    </location>
</feature>
<dbReference type="PANTHER" id="PTHR42701:SF1">
    <property type="entry name" value="IMIDAZOLE GLYCEROL PHOSPHATE SYNTHASE SUBUNIT HISH"/>
    <property type="match status" value="1"/>
</dbReference>
<evidence type="ECO:0000256" key="1">
    <source>
        <dbReference type="ARBA" id="ARBA00011152"/>
    </source>
</evidence>
<dbReference type="Proteomes" id="UP000698028">
    <property type="component" value="Unassembled WGS sequence"/>
</dbReference>
<keyword evidence="3" id="KW-0963">Cytoplasm</keyword>
<keyword evidence="3" id="KW-0028">Amino-acid biosynthesis</keyword>
<evidence type="ECO:0000256" key="3">
    <source>
        <dbReference type="HAMAP-Rule" id="MF_00278"/>
    </source>
</evidence>
<dbReference type="PIRSF" id="PIRSF000495">
    <property type="entry name" value="Amidotransf_hisH"/>
    <property type="match status" value="1"/>
</dbReference>
<comment type="subcellular location">
    <subcellularLocation>
        <location evidence="3">Cytoplasm</location>
    </subcellularLocation>
</comment>
<proteinExistence type="inferred from homology"/>
<evidence type="ECO:0000313" key="6">
    <source>
        <dbReference type="Proteomes" id="UP000698028"/>
    </source>
</evidence>
<comment type="subunit">
    <text evidence="1 3">Heterodimer of HisH and HisF.</text>
</comment>
<accession>A0ABS6V350</accession>
<evidence type="ECO:0000259" key="4">
    <source>
        <dbReference type="Pfam" id="PF00117"/>
    </source>
</evidence>
<dbReference type="PROSITE" id="PS51273">
    <property type="entry name" value="GATASE_TYPE_1"/>
    <property type="match status" value="1"/>
</dbReference>
<keyword evidence="3" id="KW-0456">Lyase</keyword>
<dbReference type="HAMAP" id="MF_00278">
    <property type="entry name" value="HisH"/>
    <property type="match status" value="1"/>
</dbReference>
<sequence length="192" mass="20225">MVAILDLGYGNVESVRLGFRRVGADPALVRDAKAVEEAEKLVVPGVGHAGYAMEKLEAHGLVDALKARRGPMLGICVGMQLFHEASDETDRPLLGLVPGTVRGLDPAPGRPVPHMGWTKIADVADDIGLAEGVQLYFAHSFACPVTDASAATADYGGPIAVALRRDNLWAAQFHPERSSTAGANFLKAFLAA</sequence>
<feature type="active site" evidence="3">
    <location>
        <position position="176"/>
    </location>
</feature>
<dbReference type="RefSeq" id="WP_218632020.1">
    <property type="nucleotide sequence ID" value="NZ_JAHVAH010000001.1"/>
</dbReference>
<comment type="caution">
    <text evidence="5">The sequence shown here is derived from an EMBL/GenBank/DDBJ whole genome shotgun (WGS) entry which is preliminary data.</text>
</comment>
<organism evidence="5 6">
    <name type="scientific">Sphingomicrobium clamense</name>
    <dbReference type="NCBI Taxonomy" id="2851013"/>
    <lineage>
        <taxon>Bacteria</taxon>
        <taxon>Pseudomonadati</taxon>
        <taxon>Pseudomonadota</taxon>
        <taxon>Alphaproteobacteria</taxon>
        <taxon>Sphingomonadales</taxon>
        <taxon>Sphingomonadaceae</taxon>
        <taxon>Sphingomicrobium</taxon>
    </lineage>
</organism>
<dbReference type="InterPro" id="IPR017926">
    <property type="entry name" value="GATASE"/>
</dbReference>
<name>A0ABS6V350_9SPHN</name>
<keyword evidence="6" id="KW-1185">Reference proteome</keyword>
<dbReference type="Pfam" id="PF00117">
    <property type="entry name" value="GATase"/>
    <property type="match status" value="1"/>
</dbReference>
<comment type="catalytic activity">
    <reaction evidence="3">
        <text>5-[(5-phospho-1-deoxy-D-ribulos-1-ylimino)methylamino]-1-(5-phospho-beta-D-ribosyl)imidazole-4-carboxamide + L-glutamine = D-erythro-1-(imidazol-4-yl)glycerol 3-phosphate + 5-amino-1-(5-phospho-beta-D-ribosyl)imidazole-4-carboxamide + L-glutamate + H(+)</text>
        <dbReference type="Rhea" id="RHEA:24793"/>
        <dbReference type="ChEBI" id="CHEBI:15378"/>
        <dbReference type="ChEBI" id="CHEBI:29985"/>
        <dbReference type="ChEBI" id="CHEBI:58278"/>
        <dbReference type="ChEBI" id="CHEBI:58359"/>
        <dbReference type="ChEBI" id="CHEBI:58475"/>
        <dbReference type="ChEBI" id="CHEBI:58525"/>
        <dbReference type="EC" id="4.3.2.10"/>
    </reaction>
</comment>
<dbReference type="PANTHER" id="PTHR42701">
    <property type="entry name" value="IMIDAZOLE GLYCEROL PHOSPHATE SYNTHASE SUBUNIT HISH"/>
    <property type="match status" value="1"/>
</dbReference>
<dbReference type="EC" id="3.5.1.2" evidence="3"/>